<evidence type="ECO:0000313" key="3">
    <source>
        <dbReference type="Proteomes" id="UP000719766"/>
    </source>
</evidence>
<dbReference type="AlphaFoldDB" id="A0A9P7E458"/>
<feature type="region of interest" description="Disordered" evidence="1">
    <location>
        <begin position="52"/>
        <end position="103"/>
    </location>
</feature>
<dbReference type="GeneID" id="64599263"/>
<comment type="caution">
    <text evidence="2">The sequence shown here is derived from an EMBL/GenBank/DDBJ whole genome shotgun (WGS) entry which is preliminary data.</text>
</comment>
<name>A0A9P7E458_9AGAM</name>
<feature type="region of interest" description="Disordered" evidence="1">
    <location>
        <begin position="410"/>
        <end position="431"/>
    </location>
</feature>
<feature type="compositionally biased region" description="Polar residues" evidence="1">
    <location>
        <begin position="23"/>
        <end position="33"/>
    </location>
</feature>
<evidence type="ECO:0000313" key="2">
    <source>
        <dbReference type="EMBL" id="KAG1810293.1"/>
    </source>
</evidence>
<protein>
    <submittedName>
        <fullName evidence="2">Uncharacterized protein</fullName>
    </submittedName>
</protein>
<gene>
    <name evidence="2" type="ORF">HD556DRAFT_1436011</name>
</gene>
<feature type="compositionally biased region" description="Acidic residues" evidence="1">
    <location>
        <begin position="411"/>
        <end position="420"/>
    </location>
</feature>
<evidence type="ECO:0000256" key="1">
    <source>
        <dbReference type="SAM" id="MobiDB-lite"/>
    </source>
</evidence>
<proteinExistence type="predicted"/>
<dbReference type="Proteomes" id="UP000719766">
    <property type="component" value="Unassembled WGS sequence"/>
</dbReference>
<dbReference type="OrthoDB" id="2639558at2759"/>
<accession>A0A9P7E458</accession>
<organism evidence="2 3">
    <name type="scientific">Suillus plorans</name>
    <dbReference type="NCBI Taxonomy" id="116603"/>
    <lineage>
        <taxon>Eukaryota</taxon>
        <taxon>Fungi</taxon>
        <taxon>Dikarya</taxon>
        <taxon>Basidiomycota</taxon>
        <taxon>Agaricomycotina</taxon>
        <taxon>Agaricomycetes</taxon>
        <taxon>Agaricomycetidae</taxon>
        <taxon>Boletales</taxon>
        <taxon>Suillineae</taxon>
        <taxon>Suillaceae</taxon>
        <taxon>Suillus</taxon>
    </lineage>
</organism>
<feature type="region of interest" description="Disordered" evidence="1">
    <location>
        <begin position="1"/>
        <end position="33"/>
    </location>
</feature>
<keyword evidence="3" id="KW-1185">Reference proteome</keyword>
<reference evidence="2" key="1">
    <citation type="journal article" date="2020" name="New Phytol.">
        <title>Comparative genomics reveals dynamic genome evolution in host specialist ectomycorrhizal fungi.</title>
        <authorList>
            <person name="Lofgren L.A."/>
            <person name="Nguyen N.H."/>
            <person name="Vilgalys R."/>
            <person name="Ruytinx J."/>
            <person name="Liao H.L."/>
            <person name="Branco S."/>
            <person name="Kuo A."/>
            <person name="LaButti K."/>
            <person name="Lipzen A."/>
            <person name="Andreopoulos W."/>
            <person name="Pangilinan J."/>
            <person name="Riley R."/>
            <person name="Hundley H."/>
            <person name="Na H."/>
            <person name="Barry K."/>
            <person name="Grigoriev I.V."/>
            <person name="Stajich J.E."/>
            <person name="Kennedy P.G."/>
        </authorList>
    </citation>
    <scope>NUCLEOTIDE SEQUENCE</scope>
    <source>
        <strain evidence="2">S12</strain>
    </source>
</reference>
<dbReference type="EMBL" id="JABBWE010000001">
    <property type="protein sequence ID" value="KAG1810293.1"/>
    <property type="molecule type" value="Genomic_DNA"/>
</dbReference>
<sequence>MQPQLSPLKNSGGLPRMDPFFSAGQQGASHEPQVMNNNGLYLFGCQAHVGSASSSSGQGTPYQGTSSAQGMPYNSGTHMFPYSESPSLAPQPHQRGPTPDYQPLFSVAGGSYMNQPSPDPSANLHSTHTNQDALMNACLQNVLECLDAAEKKIEKLENEGADKGKPSKKAATKNISNDHPILKPLIHPIFFELCDVDPSLSKVKRVEALIGIKPLLNGELFEILIEGGPKVWRPNWLGKFDSAVNAKFVQEVVDRVWNNEMNLCSTSSKGEIPDDDFSRPIITECAKGYWRNIHKQVDDKSTTEKVDKAEKRKITLCRCGRHQYVTKIRRKAALQYEKETGNKDAIAMIDTDYASETHTCDEATLSDDSKMRQQEAGVGKAAKKVIRFQWRHPDLVAFFRFLTLKSMQDDGGSDDEEAVEDPPTSEHPTKRRKTVLNPKKVYKKVFDVSPDHLFDRVPSSSKNSVLFANMVSAKWKESHPDMKLLEGVPWLKGFYERMKDSKELFAKDLTYLEELEDWHL</sequence>
<dbReference type="RefSeq" id="XP_041167958.1">
    <property type="nucleotide sequence ID" value="XM_041305499.1"/>
</dbReference>
<feature type="compositionally biased region" description="Polar residues" evidence="1">
    <location>
        <begin position="52"/>
        <end position="77"/>
    </location>
</feature>